<protein>
    <recommendedName>
        <fullName evidence="6">LPXTG cell wall anchor domain-containing protein</fullName>
    </recommendedName>
</protein>
<comment type="caution">
    <text evidence="4">The sequence shown here is derived from an EMBL/GenBank/DDBJ whole genome shotgun (WGS) entry which is preliminary data.</text>
</comment>
<keyword evidence="3" id="KW-0732">Signal</keyword>
<dbReference type="NCBIfam" id="TIGR01167">
    <property type="entry name" value="LPXTG_anchor"/>
    <property type="match status" value="1"/>
</dbReference>
<keyword evidence="2" id="KW-0472">Membrane</keyword>
<gene>
    <name evidence="4" type="ORF">GCM10009682_10030</name>
</gene>
<feature type="region of interest" description="Disordered" evidence="1">
    <location>
        <begin position="163"/>
        <end position="226"/>
    </location>
</feature>
<keyword evidence="2" id="KW-0812">Transmembrane</keyword>
<evidence type="ECO:0000313" key="5">
    <source>
        <dbReference type="Proteomes" id="UP001500218"/>
    </source>
</evidence>
<accession>A0ABP4XP03</accession>
<evidence type="ECO:0000256" key="2">
    <source>
        <dbReference type="SAM" id="Phobius"/>
    </source>
</evidence>
<feature type="transmembrane region" description="Helical" evidence="2">
    <location>
        <begin position="236"/>
        <end position="255"/>
    </location>
</feature>
<dbReference type="InterPro" id="IPR005506">
    <property type="entry name" value="DUF312_ALF"/>
</dbReference>
<name>A0ABP4XP03_9ACTN</name>
<keyword evidence="5" id="KW-1185">Reference proteome</keyword>
<feature type="compositionally biased region" description="Low complexity" evidence="1">
    <location>
        <begin position="163"/>
        <end position="223"/>
    </location>
</feature>
<evidence type="ECO:0000313" key="4">
    <source>
        <dbReference type="EMBL" id="GAA1789937.1"/>
    </source>
</evidence>
<keyword evidence="2" id="KW-1133">Transmembrane helix</keyword>
<reference evidence="5" key="1">
    <citation type="journal article" date="2019" name="Int. J. Syst. Evol. Microbiol.">
        <title>The Global Catalogue of Microorganisms (GCM) 10K type strain sequencing project: providing services to taxonomists for standard genome sequencing and annotation.</title>
        <authorList>
            <consortium name="The Broad Institute Genomics Platform"/>
            <consortium name="The Broad Institute Genome Sequencing Center for Infectious Disease"/>
            <person name="Wu L."/>
            <person name="Ma J."/>
        </authorList>
    </citation>
    <scope>NUCLEOTIDE SEQUENCE [LARGE SCALE GENOMIC DNA]</scope>
    <source>
        <strain evidence="5">JCM 13250</strain>
    </source>
</reference>
<dbReference type="Pfam" id="PF03752">
    <property type="entry name" value="ALF"/>
    <property type="match status" value="1"/>
</dbReference>
<dbReference type="EMBL" id="BAAALT010000021">
    <property type="protein sequence ID" value="GAA1789937.1"/>
    <property type="molecule type" value="Genomic_DNA"/>
</dbReference>
<evidence type="ECO:0008006" key="6">
    <source>
        <dbReference type="Google" id="ProtNLM"/>
    </source>
</evidence>
<dbReference type="Proteomes" id="UP001500218">
    <property type="component" value="Unassembled WGS sequence"/>
</dbReference>
<feature type="chain" id="PRO_5046610643" description="LPXTG cell wall anchor domain-containing protein" evidence="3">
    <location>
        <begin position="27"/>
        <end position="264"/>
    </location>
</feature>
<feature type="signal peptide" evidence="3">
    <location>
        <begin position="1"/>
        <end position="26"/>
    </location>
</feature>
<evidence type="ECO:0000256" key="3">
    <source>
        <dbReference type="SAM" id="SignalP"/>
    </source>
</evidence>
<proteinExistence type="predicted"/>
<organism evidence="4 5">
    <name type="scientific">Luedemannella flava</name>
    <dbReference type="NCBI Taxonomy" id="349316"/>
    <lineage>
        <taxon>Bacteria</taxon>
        <taxon>Bacillati</taxon>
        <taxon>Actinomycetota</taxon>
        <taxon>Actinomycetes</taxon>
        <taxon>Micromonosporales</taxon>
        <taxon>Micromonosporaceae</taxon>
        <taxon>Luedemannella</taxon>
    </lineage>
</organism>
<evidence type="ECO:0000256" key="1">
    <source>
        <dbReference type="SAM" id="MobiDB-lite"/>
    </source>
</evidence>
<sequence>MRSRIRVGVLLALAVLVPAAPAVAYAASSGPNASCQPVERKVYQDIRELVTIDLETASDTDVRLLANQIQAAAKANALTSLPGRLQERLDGPAEDLRAFLRTNLQTVWTIDLRVAVGQTMTGAGANVQAAAQKVLDEGTIAALLAYLNDGLYAARALDCASTTTPPASASTSASPSVPASTSASPSVPASTSASPTRTTTSAPTSPSATSAAPTPTTAASTPAGGSMPVTGTNTGIIATVGGILLFVGGASILLARRRRTVAGD</sequence>
<dbReference type="RefSeq" id="WP_344126723.1">
    <property type="nucleotide sequence ID" value="NZ_BAAALT010000021.1"/>
</dbReference>